<dbReference type="STRING" id="230361.sm9_0911"/>
<organism evidence="2 3">
    <name type="scientific">Methanobrevibacter millerae</name>
    <dbReference type="NCBI Taxonomy" id="230361"/>
    <lineage>
        <taxon>Archaea</taxon>
        <taxon>Methanobacteriati</taxon>
        <taxon>Methanobacteriota</taxon>
        <taxon>Methanomada group</taxon>
        <taxon>Methanobacteria</taxon>
        <taxon>Methanobacteriales</taxon>
        <taxon>Methanobacteriaceae</taxon>
        <taxon>Methanobrevibacter</taxon>
    </lineage>
</organism>
<dbReference type="EMBL" id="FMXB01000002">
    <property type="protein sequence ID" value="SDA39900.1"/>
    <property type="molecule type" value="Genomic_DNA"/>
</dbReference>
<dbReference type="SUPFAM" id="SSF53098">
    <property type="entry name" value="Ribonuclease H-like"/>
    <property type="match status" value="1"/>
</dbReference>
<proteinExistence type="predicted"/>
<keyword evidence="3" id="KW-1185">Reference proteome</keyword>
<reference evidence="2 3" key="1">
    <citation type="submission" date="2016-10" db="EMBL/GenBank/DDBJ databases">
        <authorList>
            <person name="Varghese N."/>
            <person name="Submissions S."/>
        </authorList>
    </citation>
    <scope>NUCLEOTIDE SEQUENCE [LARGE SCALE GENOMIC DNA]</scope>
    <source>
        <strain evidence="2 3">DSM 16643</strain>
    </source>
</reference>
<dbReference type="PANTHER" id="PTHR38462:SF1">
    <property type="entry name" value="YPRB RIBONUCLEASE H-LIKE DOMAIN-CONTAINING PROTEIN"/>
    <property type="match status" value="1"/>
</dbReference>
<dbReference type="InterPro" id="IPR036397">
    <property type="entry name" value="RNaseH_sf"/>
</dbReference>
<dbReference type="Pfam" id="PF13482">
    <property type="entry name" value="RNase_H_2"/>
    <property type="match status" value="1"/>
</dbReference>
<dbReference type="GO" id="GO:0003676">
    <property type="term" value="F:nucleic acid binding"/>
    <property type="evidence" value="ECO:0007669"/>
    <property type="project" value="InterPro"/>
</dbReference>
<evidence type="ECO:0000313" key="3">
    <source>
        <dbReference type="Proteomes" id="UP000323439"/>
    </source>
</evidence>
<name>A0A1G5V210_9EURY</name>
<evidence type="ECO:0000259" key="1">
    <source>
        <dbReference type="Pfam" id="PF13482"/>
    </source>
</evidence>
<dbReference type="Gene3D" id="3.30.420.10">
    <property type="entry name" value="Ribonuclease H-like superfamily/Ribonuclease H"/>
    <property type="match status" value="1"/>
</dbReference>
<dbReference type="InterPro" id="IPR038720">
    <property type="entry name" value="YprB_RNase_H-like_dom"/>
</dbReference>
<gene>
    <name evidence="2" type="ORF">SAMN02910315_00294</name>
</gene>
<feature type="domain" description="YprB ribonuclease H-like" evidence="1">
    <location>
        <begin position="190"/>
        <end position="349"/>
    </location>
</feature>
<dbReference type="InterPro" id="IPR012337">
    <property type="entry name" value="RNaseH-like_sf"/>
</dbReference>
<dbReference type="Proteomes" id="UP000323439">
    <property type="component" value="Unassembled WGS sequence"/>
</dbReference>
<sequence>MTIFIFDGLYNNKTMQNTEHENYLFKSILKDSPSCESFSFDEYKNVSHSYYNDFKEKLLIEYRDKELTDIKGSEIIDTQFGQTLRIVQKEKIDFELAENNFKSRMNHNLKLLPKIGIKTEENLKRKGFNTIESLLDHDSHRKNAERFLEDIDSMSFSEILDLLNNNKYGKDCKDNLIRCISLNDCEDFKFMDIETLGLSNVPIILIGVAEIKDNNIISSQYFLRDIEEEIAVMDAYFTHLDENSVHVTFNGKTFDVPFIKNRINYHRMDVDFSYPHLDLMYFAKYLWQNELPNCQLQTIEKYKFGIERVNDVPGQYIPGYYNTYLSQDNIGPMIPIIEHNRQDIISLADFLLKMYEEVNYE</sequence>
<evidence type="ECO:0000313" key="2">
    <source>
        <dbReference type="EMBL" id="SDA39900.1"/>
    </source>
</evidence>
<protein>
    <recommendedName>
        <fullName evidence="1">YprB ribonuclease H-like domain-containing protein</fullName>
    </recommendedName>
</protein>
<accession>A0A1G5V210</accession>
<dbReference type="PANTHER" id="PTHR38462">
    <property type="entry name" value="EXONUCLEASE-LIKE PROTEIN"/>
    <property type="match status" value="1"/>
</dbReference>
<dbReference type="AlphaFoldDB" id="A0A1G5V210"/>